<dbReference type="GO" id="GO:0052717">
    <property type="term" value="F:tRNA-specific adenosine-34 deaminase activity"/>
    <property type="evidence" value="ECO:0007669"/>
    <property type="project" value="UniProtKB-EC"/>
</dbReference>
<dbReference type="Gene3D" id="3.40.140.10">
    <property type="entry name" value="Cytidine Deaminase, domain 2"/>
    <property type="match status" value="1"/>
</dbReference>
<dbReference type="PROSITE" id="PS51747">
    <property type="entry name" value="CYT_DCMP_DEAMINASES_2"/>
    <property type="match status" value="1"/>
</dbReference>
<reference evidence="10" key="1">
    <citation type="journal article" date="2021" name="Open Biol.">
        <title>Shared evolutionary footprints suggest mitochondrial oxidative damage underlies multiple complex I losses in fungi.</title>
        <authorList>
            <person name="Schikora-Tamarit M.A."/>
            <person name="Marcet-Houben M."/>
            <person name="Nosek J."/>
            <person name="Gabaldon T."/>
        </authorList>
    </citation>
    <scope>NUCLEOTIDE SEQUENCE</scope>
    <source>
        <strain evidence="10">CBS2887</strain>
    </source>
</reference>
<proteinExistence type="inferred from homology"/>
<protein>
    <recommendedName>
        <fullName evidence="3">tRNA(adenine(34)) deaminase</fullName>
        <ecNumber evidence="3">3.5.4.33</ecNumber>
    </recommendedName>
</protein>
<gene>
    <name evidence="10" type="ORF">WICPIJ_001741</name>
</gene>
<dbReference type="Proteomes" id="UP000774326">
    <property type="component" value="Unassembled WGS sequence"/>
</dbReference>
<comment type="similarity">
    <text evidence="2">Belongs to the cytidine and deoxycytidylate deaminase family. ADAT2 subfamily.</text>
</comment>
<dbReference type="GO" id="GO:0052718">
    <property type="term" value="C:tRNA-specific adenosine-34 deaminase complex"/>
    <property type="evidence" value="ECO:0007669"/>
    <property type="project" value="UniProtKB-ARBA"/>
</dbReference>
<evidence type="ECO:0000313" key="11">
    <source>
        <dbReference type="Proteomes" id="UP000774326"/>
    </source>
</evidence>
<evidence type="ECO:0000256" key="1">
    <source>
        <dbReference type="ARBA" id="ARBA00001947"/>
    </source>
</evidence>
<dbReference type="Pfam" id="PF00383">
    <property type="entry name" value="dCMP_cyt_deam_1"/>
    <property type="match status" value="1"/>
</dbReference>
<sequence>MTDTTTTPISSSPASHILEPKHHHFMKQALRLASHALHTNEVPVACVFVHSPTNSIVSYGMNSTNDSLSGVKHAEFRGIEEILSKTCSLPEFQTGGGKQPIEIFKEIELYVTVEPCVMCASALRQIGIKRVYFGCGNERFGGNGSVLKINDDPQVKDLFTGYVSYPGIYRKCAILLLREFYTRENGKAPEPRQKKNRVLKLDEFPEIKWKDYLTEEEFLRFYGLTNRESFQNNTDIIVPQADENEEADLFDTLMADPVQDISDIIEVSSQPLCLANKKQKLQL</sequence>
<dbReference type="OrthoDB" id="1701769at2759"/>
<dbReference type="InterPro" id="IPR002125">
    <property type="entry name" value="CMP_dCMP_dom"/>
</dbReference>
<feature type="domain" description="CMP/dCMP-type deaminase" evidence="9">
    <location>
        <begin position="20"/>
        <end position="147"/>
    </location>
</feature>
<keyword evidence="5" id="KW-0479">Metal-binding</keyword>
<evidence type="ECO:0000256" key="6">
    <source>
        <dbReference type="ARBA" id="ARBA00022801"/>
    </source>
</evidence>
<dbReference type="PANTHER" id="PTHR11079">
    <property type="entry name" value="CYTOSINE DEAMINASE FAMILY MEMBER"/>
    <property type="match status" value="1"/>
</dbReference>
<comment type="cofactor">
    <cofactor evidence="1">
        <name>Zn(2+)</name>
        <dbReference type="ChEBI" id="CHEBI:29105"/>
    </cofactor>
</comment>
<dbReference type="EMBL" id="JAEUBG010000873">
    <property type="protein sequence ID" value="KAH3687279.1"/>
    <property type="molecule type" value="Genomic_DNA"/>
</dbReference>
<evidence type="ECO:0000256" key="2">
    <source>
        <dbReference type="ARBA" id="ARBA00010669"/>
    </source>
</evidence>
<keyword evidence="7" id="KW-0862">Zinc</keyword>
<dbReference type="SUPFAM" id="SSF53927">
    <property type="entry name" value="Cytidine deaminase-like"/>
    <property type="match status" value="1"/>
</dbReference>
<dbReference type="GO" id="GO:0005737">
    <property type="term" value="C:cytoplasm"/>
    <property type="evidence" value="ECO:0007669"/>
    <property type="project" value="TreeGrafter"/>
</dbReference>
<evidence type="ECO:0000256" key="5">
    <source>
        <dbReference type="ARBA" id="ARBA00022723"/>
    </source>
</evidence>
<dbReference type="InterPro" id="IPR016193">
    <property type="entry name" value="Cytidine_deaminase-like"/>
</dbReference>
<evidence type="ECO:0000256" key="7">
    <source>
        <dbReference type="ARBA" id="ARBA00022833"/>
    </source>
</evidence>
<evidence type="ECO:0000259" key="9">
    <source>
        <dbReference type="PROSITE" id="PS51747"/>
    </source>
</evidence>
<dbReference type="CDD" id="cd01285">
    <property type="entry name" value="nucleoside_deaminase"/>
    <property type="match status" value="1"/>
</dbReference>
<dbReference type="FunFam" id="3.40.140.10:FF:000039">
    <property type="entry name" value="tRNA-specific adenosine deaminase"/>
    <property type="match status" value="1"/>
</dbReference>
<accession>A0A9P8QD67</accession>
<keyword evidence="11" id="KW-1185">Reference proteome</keyword>
<dbReference type="GO" id="GO:0002100">
    <property type="term" value="P:tRNA wobble adenosine to inosine editing"/>
    <property type="evidence" value="ECO:0007669"/>
    <property type="project" value="TreeGrafter"/>
</dbReference>
<name>A0A9P8QD67_WICPI</name>
<reference evidence="10" key="2">
    <citation type="submission" date="2021-01" db="EMBL/GenBank/DDBJ databases">
        <authorList>
            <person name="Schikora-Tamarit M.A."/>
        </authorList>
    </citation>
    <scope>NUCLEOTIDE SEQUENCE</scope>
    <source>
        <strain evidence="10">CBS2887</strain>
    </source>
</reference>
<evidence type="ECO:0000313" key="10">
    <source>
        <dbReference type="EMBL" id="KAH3687279.1"/>
    </source>
</evidence>
<dbReference type="PANTHER" id="PTHR11079:SF149">
    <property type="entry name" value="TRNA-SPECIFIC ADENOSINE DEAMINASE 2"/>
    <property type="match status" value="1"/>
</dbReference>
<dbReference type="AlphaFoldDB" id="A0A9P8QD67"/>
<comment type="caution">
    <text evidence="10">The sequence shown here is derived from an EMBL/GenBank/DDBJ whole genome shotgun (WGS) entry which is preliminary data.</text>
</comment>
<dbReference type="GO" id="GO:0046872">
    <property type="term" value="F:metal ion binding"/>
    <property type="evidence" value="ECO:0007669"/>
    <property type="project" value="UniProtKB-KW"/>
</dbReference>
<evidence type="ECO:0000256" key="3">
    <source>
        <dbReference type="ARBA" id="ARBA00012740"/>
    </source>
</evidence>
<keyword evidence="4" id="KW-0819">tRNA processing</keyword>
<dbReference type="EC" id="3.5.4.33" evidence="3"/>
<organism evidence="10 11">
    <name type="scientific">Wickerhamomyces pijperi</name>
    <name type="common">Yeast</name>
    <name type="synonym">Pichia pijperi</name>
    <dbReference type="NCBI Taxonomy" id="599730"/>
    <lineage>
        <taxon>Eukaryota</taxon>
        <taxon>Fungi</taxon>
        <taxon>Dikarya</taxon>
        <taxon>Ascomycota</taxon>
        <taxon>Saccharomycotina</taxon>
        <taxon>Saccharomycetes</taxon>
        <taxon>Phaffomycetales</taxon>
        <taxon>Wickerhamomycetaceae</taxon>
        <taxon>Wickerhamomyces</taxon>
    </lineage>
</organism>
<comment type="catalytic activity">
    <reaction evidence="8">
        <text>adenosine(34) in tRNA + H2O + H(+) = inosine(34) in tRNA + NH4(+)</text>
        <dbReference type="Rhea" id="RHEA:43168"/>
        <dbReference type="Rhea" id="RHEA-COMP:10373"/>
        <dbReference type="Rhea" id="RHEA-COMP:10374"/>
        <dbReference type="ChEBI" id="CHEBI:15377"/>
        <dbReference type="ChEBI" id="CHEBI:15378"/>
        <dbReference type="ChEBI" id="CHEBI:28938"/>
        <dbReference type="ChEBI" id="CHEBI:74411"/>
        <dbReference type="ChEBI" id="CHEBI:82852"/>
        <dbReference type="EC" id="3.5.4.33"/>
    </reaction>
</comment>
<evidence type="ECO:0000256" key="8">
    <source>
        <dbReference type="ARBA" id="ARBA00048045"/>
    </source>
</evidence>
<evidence type="ECO:0000256" key="4">
    <source>
        <dbReference type="ARBA" id="ARBA00022694"/>
    </source>
</evidence>
<keyword evidence="6" id="KW-0378">Hydrolase</keyword>
<dbReference type="GO" id="GO:0005634">
    <property type="term" value="C:nucleus"/>
    <property type="evidence" value="ECO:0007669"/>
    <property type="project" value="TreeGrafter"/>
</dbReference>